<sequence length="73" mass="7968">MLKSGHLTLTPSGFQSERRIMTIDLGEQLIPPLEKLKITPMVMFPAQPLTPKEEKSRGQSAASSCDPKSEGSN</sequence>
<organism evidence="2 3">
    <name type="scientific">Cnephaeus nilssonii</name>
    <name type="common">Northern bat</name>
    <name type="synonym">Eptesicus nilssonii</name>
    <dbReference type="NCBI Taxonomy" id="3371016"/>
    <lineage>
        <taxon>Eukaryota</taxon>
        <taxon>Metazoa</taxon>
        <taxon>Chordata</taxon>
        <taxon>Craniata</taxon>
        <taxon>Vertebrata</taxon>
        <taxon>Euteleostomi</taxon>
        <taxon>Mammalia</taxon>
        <taxon>Eutheria</taxon>
        <taxon>Laurasiatheria</taxon>
        <taxon>Chiroptera</taxon>
        <taxon>Yangochiroptera</taxon>
        <taxon>Vespertilionidae</taxon>
        <taxon>Cnephaeus</taxon>
    </lineage>
</organism>
<dbReference type="Proteomes" id="UP001177744">
    <property type="component" value="Unassembled WGS sequence"/>
</dbReference>
<dbReference type="AlphaFoldDB" id="A0AA40I0D4"/>
<reference evidence="2" key="1">
    <citation type="submission" date="2023-06" db="EMBL/GenBank/DDBJ databases">
        <title>Reference genome for the Northern bat (Eptesicus nilssonii), a most northern bat species.</title>
        <authorList>
            <person name="Laine V.N."/>
            <person name="Pulliainen A.T."/>
            <person name="Lilley T.M."/>
        </authorList>
    </citation>
    <scope>NUCLEOTIDE SEQUENCE</scope>
    <source>
        <strain evidence="2">BLF_Eptnil</strain>
        <tissue evidence="2">Kidney</tissue>
    </source>
</reference>
<protein>
    <submittedName>
        <fullName evidence="2">Uncharacterized protein</fullName>
    </submittedName>
</protein>
<keyword evidence="3" id="KW-1185">Reference proteome</keyword>
<accession>A0AA40I0D4</accession>
<evidence type="ECO:0000313" key="2">
    <source>
        <dbReference type="EMBL" id="KAK1340645.1"/>
    </source>
</evidence>
<comment type="caution">
    <text evidence="2">The sequence shown here is derived from an EMBL/GenBank/DDBJ whole genome shotgun (WGS) entry which is preliminary data.</text>
</comment>
<gene>
    <name evidence="2" type="ORF">QTO34_017035</name>
</gene>
<name>A0AA40I0D4_CNENI</name>
<feature type="region of interest" description="Disordered" evidence="1">
    <location>
        <begin position="47"/>
        <end position="73"/>
    </location>
</feature>
<evidence type="ECO:0000256" key="1">
    <source>
        <dbReference type="SAM" id="MobiDB-lite"/>
    </source>
</evidence>
<proteinExistence type="predicted"/>
<dbReference type="EMBL" id="JAULJE010000007">
    <property type="protein sequence ID" value="KAK1340645.1"/>
    <property type="molecule type" value="Genomic_DNA"/>
</dbReference>
<evidence type="ECO:0000313" key="3">
    <source>
        <dbReference type="Proteomes" id="UP001177744"/>
    </source>
</evidence>